<evidence type="ECO:0000313" key="2">
    <source>
        <dbReference type="Proteomes" id="UP000294963"/>
    </source>
</evidence>
<dbReference type="OrthoDB" id="9935699at2"/>
<evidence type="ECO:0000313" key="1">
    <source>
        <dbReference type="EMBL" id="TCM62330.1"/>
    </source>
</evidence>
<organism evidence="1 2">
    <name type="scientific">Acinetobacter calcoaceticus</name>
    <dbReference type="NCBI Taxonomy" id="471"/>
    <lineage>
        <taxon>Bacteria</taxon>
        <taxon>Pseudomonadati</taxon>
        <taxon>Pseudomonadota</taxon>
        <taxon>Gammaproteobacteria</taxon>
        <taxon>Moraxellales</taxon>
        <taxon>Moraxellaceae</taxon>
        <taxon>Acinetobacter</taxon>
        <taxon>Acinetobacter calcoaceticus/baumannii complex</taxon>
    </lineage>
</organism>
<reference evidence="1 2" key="1">
    <citation type="submission" date="2019-03" db="EMBL/GenBank/DDBJ databases">
        <title>Genomic analyses of the natural microbiome of Caenorhabditis elegans.</title>
        <authorList>
            <person name="Samuel B."/>
        </authorList>
    </citation>
    <scope>NUCLEOTIDE SEQUENCE [LARGE SCALE GENOMIC DNA]</scope>
    <source>
        <strain evidence="1 2">JUb89</strain>
    </source>
</reference>
<protein>
    <submittedName>
        <fullName evidence="1">Uncharacterized protein</fullName>
    </submittedName>
</protein>
<gene>
    <name evidence="1" type="ORF">EC844_12558</name>
</gene>
<dbReference type="EMBL" id="SLVJ01000025">
    <property type="protein sequence ID" value="TCM62330.1"/>
    <property type="molecule type" value="Genomic_DNA"/>
</dbReference>
<sequence>MKNMKIEINAEQPLDEVVMELERLGYGLWDNADSPSFVVTHRNGLYQMAWNDLPRLKDWPLTTLTELRQMEKRYEF</sequence>
<accession>A0A4R1XJP5</accession>
<name>A0A4R1XJP5_ACICA</name>
<dbReference type="Proteomes" id="UP000294963">
    <property type="component" value="Unassembled WGS sequence"/>
</dbReference>
<proteinExistence type="predicted"/>
<dbReference type="AlphaFoldDB" id="A0A4R1XJP5"/>
<keyword evidence="2" id="KW-1185">Reference proteome</keyword>
<comment type="caution">
    <text evidence="1">The sequence shown here is derived from an EMBL/GenBank/DDBJ whole genome shotgun (WGS) entry which is preliminary data.</text>
</comment>